<dbReference type="Proteomes" id="UP000054877">
    <property type="component" value="Unassembled WGS sequence"/>
</dbReference>
<evidence type="ECO:0000256" key="1">
    <source>
        <dbReference type="SAM" id="SignalP"/>
    </source>
</evidence>
<dbReference type="GO" id="GO:0016810">
    <property type="term" value="F:hydrolase activity, acting on carbon-nitrogen (but not peptide) bonds"/>
    <property type="evidence" value="ECO:0007669"/>
    <property type="project" value="InterPro"/>
</dbReference>
<dbReference type="SUPFAM" id="SSF51556">
    <property type="entry name" value="Metallo-dependent hydrolases"/>
    <property type="match status" value="1"/>
</dbReference>
<keyword evidence="3" id="KW-0378">Hydrolase</keyword>
<feature type="chain" id="PRO_5006918318" evidence="1">
    <location>
        <begin position="24"/>
        <end position="578"/>
    </location>
</feature>
<comment type="caution">
    <text evidence="3">The sequence shown here is derived from an EMBL/GenBank/DDBJ whole genome shotgun (WGS) entry which is preliminary data.</text>
</comment>
<feature type="signal peptide" evidence="1">
    <location>
        <begin position="1"/>
        <end position="23"/>
    </location>
</feature>
<feature type="domain" description="Amidohydrolase 3" evidence="2">
    <location>
        <begin position="81"/>
        <end position="561"/>
    </location>
</feature>
<evidence type="ECO:0000259" key="2">
    <source>
        <dbReference type="Pfam" id="PF07969"/>
    </source>
</evidence>
<keyword evidence="4" id="KW-1185">Reference proteome</keyword>
<dbReference type="Pfam" id="PF07969">
    <property type="entry name" value="Amidohydro_3"/>
    <property type="match status" value="1"/>
</dbReference>
<dbReference type="InterPro" id="IPR011059">
    <property type="entry name" value="Metal-dep_hydrolase_composite"/>
</dbReference>
<dbReference type="PATRIC" id="fig|452.5.peg.954"/>
<organism evidence="3 4">
    <name type="scientific">Legionella spiritensis</name>
    <dbReference type="NCBI Taxonomy" id="452"/>
    <lineage>
        <taxon>Bacteria</taxon>
        <taxon>Pseudomonadati</taxon>
        <taxon>Pseudomonadota</taxon>
        <taxon>Gammaproteobacteria</taxon>
        <taxon>Legionellales</taxon>
        <taxon>Legionellaceae</taxon>
        <taxon>Legionella</taxon>
    </lineage>
</organism>
<dbReference type="AlphaFoldDB" id="A0A0W0Z6E1"/>
<dbReference type="PANTHER" id="PTHR22642:SF2">
    <property type="entry name" value="PROTEIN LONG AFTER FAR-RED 3"/>
    <property type="match status" value="1"/>
</dbReference>
<proteinExistence type="predicted"/>
<dbReference type="InterPro" id="IPR032466">
    <property type="entry name" value="Metal_Hydrolase"/>
</dbReference>
<dbReference type="STRING" id="452.Lspi_0873"/>
<evidence type="ECO:0000313" key="4">
    <source>
        <dbReference type="Proteomes" id="UP000054877"/>
    </source>
</evidence>
<protein>
    <submittedName>
        <fullName evidence="3">N-substituted formamide deformylase</fullName>
        <ecNumber evidence="3">3.5.1.91</ecNumber>
    </submittedName>
</protein>
<evidence type="ECO:0000313" key="3">
    <source>
        <dbReference type="EMBL" id="KTD64706.1"/>
    </source>
</evidence>
<dbReference type="EMBL" id="LNYX01000012">
    <property type="protein sequence ID" value="KTD64706.1"/>
    <property type="molecule type" value="Genomic_DNA"/>
</dbReference>
<reference evidence="3 4" key="1">
    <citation type="submission" date="2015-11" db="EMBL/GenBank/DDBJ databases">
        <title>Genomic analysis of 38 Legionella species identifies large and diverse effector repertoires.</title>
        <authorList>
            <person name="Burstein D."/>
            <person name="Amaro F."/>
            <person name="Zusman T."/>
            <person name="Lifshitz Z."/>
            <person name="Cohen O."/>
            <person name="Gilbert J.A."/>
            <person name="Pupko T."/>
            <person name="Shuman H.A."/>
            <person name="Segal G."/>
        </authorList>
    </citation>
    <scope>NUCLEOTIDE SEQUENCE [LARGE SCALE GENOMIC DNA]</scope>
    <source>
        <strain evidence="3 4">Mt.St.Helens-9</strain>
    </source>
</reference>
<sequence>MKSPLMQVALWLFSLFIPLSAVAGDSYQLCRHANKIFTNATFITLNPDQPLAQSVAVRHHRIVAAGREKLIMTHCRDQNTRIIDMKGATVIPGFIDTNSQFALYGWLANHAVDLSTTNAFQRENWQPVKTTDEFLTALKNNVKTSEPWLIINGYDHARIKGEALNRTMLDKISAEKPILVLYSTGQKALLNQAAINKITELEIQQSVPVQSDGIVQDDALQAVIVALIPPQALRQAIQSAAARYAAQGYTTVTETRAHQSWLNTYNQLTARSDFPVDVILSPDNIADSKRFALSEKDNPRLHSGPVILTIDGAIRDFNAYLNSPYFQESSDHAPAWRGQPHRHPQALEAVFLNACETKTPLALNCNGDAAIDMALNLIQKIQQQQNDPSFKPILKNAHIARQDQLHRMNLLGVKVDWFPNHVYYWGQSMCHEYLGPKRALKDSPLATARNILGTTSLHADSPATPPSPLQIIANSHSRQVQTWNYPISQRCPQYFSAAEKISVEDALRALTIDAARLYRLEGDKGSLKPGKLADMTVLNKNPLKGDNIAAIKILGTISRGRLHLKTTTENDTPTHDKP</sequence>
<dbReference type="PANTHER" id="PTHR22642">
    <property type="entry name" value="IMIDAZOLONEPROPIONASE"/>
    <property type="match status" value="1"/>
</dbReference>
<dbReference type="RefSeq" id="WP_058482814.1">
    <property type="nucleotide sequence ID" value="NZ_CAAAII010000002.1"/>
</dbReference>
<keyword evidence="1" id="KW-0732">Signal</keyword>
<name>A0A0W0Z6E1_LEGSP</name>
<dbReference type="EC" id="3.5.1.91" evidence="3"/>
<dbReference type="Gene3D" id="2.30.40.10">
    <property type="entry name" value="Urease, subunit C, domain 1"/>
    <property type="match status" value="1"/>
</dbReference>
<dbReference type="Gene3D" id="3.10.310.70">
    <property type="match status" value="1"/>
</dbReference>
<dbReference type="SUPFAM" id="SSF51338">
    <property type="entry name" value="Composite domain of metallo-dependent hydrolases"/>
    <property type="match status" value="1"/>
</dbReference>
<dbReference type="InterPro" id="IPR013108">
    <property type="entry name" value="Amidohydro_3"/>
</dbReference>
<accession>A0A0W0Z6E1</accession>
<gene>
    <name evidence="3" type="primary">nfdA</name>
    <name evidence="3" type="ORF">Lspi_0873</name>
</gene>
<dbReference type="Gene3D" id="3.20.20.140">
    <property type="entry name" value="Metal-dependent hydrolases"/>
    <property type="match status" value="1"/>
</dbReference>